<feature type="transmembrane region" description="Helical" evidence="2">
    <location>
        <begin position="146"/>
        <end position="169"/>
    </location>
</feature>
<accession>A0A0L6U7C9</accession>
<comment type="caution">
    <text evidence="4">The sequence shown here is derived from an EMBL/GenBank/DDBJ whole genome shotgun (WGS) entry which is preliminary data.</text>
</comment>
<evidence type="ECO:0000256" key="1">
    <source>
        <dbReference type="SAM" id="MobiDB-lite"/>
    </source>
</evidence>
<keyword evidence="5" id="KW-1185">Reference proteome</keyword>
<evidence type="ECO:0000256" key="2">
    <source>
        <dbReference type="SAM" id="Phobius"/>
    </source>
</evidence>
<dbReference type="Proteomes" id="UP000037035">
    <property type="component" value="Unassembled WGS sequence"/>
</dbReference>
<dbReference type="EMBL" id="LAVV01015647">
    <property type="protein sequence ID" value="KNZ43720.1"/>
    <property type="molecule type" value="Genomic_DNA"/>
</dbReference>
<feature type="transmembrane region" description="Helical" evidence="2">
    <location>
        <begin position="115"/>
        <end position="134"/>
    </location>
</feature>
<evidence type="ECO:0000256" key="3">
    <source>
        <dbReference type="SAM" id="SignalP"/>
    </source>
</evidence>
<sequence length="494" mass="57885">MGPFVFKSAAYCLLLLSTEAPLSSPHLFFNFIPVTDMNDKLPFYSNKKKESKHTKKTQKSNPPKKNTTERTCRTRPRENTNLACLRMFMERRSLIIIFLLALRHSLYPHTNPRSFSYLSYSLYYLFVTHSFFIYEPSYILSTLTYVTYIYTYNFFFLSFLFFLTSFSFSSSCKKPSFFLFITSSLLILFFSVRQGRGPQVCLSLWLIEMCCTSREGTQDWWPRIQKKKTSSMCHRGRDSGSRNEGWADEAGIGRLCFRTTKKLANHGMLFRWDSNGFRAVISGLQQHLVQISVVISVVVCIRGLCSNIDTRFLILFMWCYQRVLKECNAQWILNIHIQQGFWWSLLWDVGLKYITSQVELKMKEPQRRPVNRTGTEVEQERKQDWTGYWIGKKTGQERATKPDWRTGRRDVSTINLMYHPSQAVIILQICIIQIFIAPAKEILCTVKDHEGIDLWSPFNDLDIFSFYVMITLRMWIKALLVSLHKCLNPSPLQI</sequence>
<organism evidence="4 5">
    <name type="scientific">Puccinia sorghi</name>
    <dbReference type="NCBI Taxonomy" id="27349"/>
    <lineage>
        <taxon>Eukaryota</taxon>
        <taxon>Fungi</taxon>
        <taxon>Dikarya</taxon>
        <taxon>Basidiomycota</taxon>
        <taxon>Pucciniomycotina</taxon>
        <taxon>Pucciniomycetes</taxon>
        <taxon>Pucciniales</taxon>
        <taxon>Pucciniaceae</taxon>
        <taxon>Puccinia</taxon>
    </lineage>
</organism>
<gene>
    <name evidence="4" type="ORF">VP01_993g5</name>
</gene>
<reference evidence="4 5" key="1">
    <citation type="submission" date="2015-08" db="EMBL/GenBank/DDBJ databases">
        <title>Next Generation Sequencing and Analysis of the Genome of Puccinia sorghi L Schw, the Causal Agent of Maize Common Rust.</title>
        <authorList>
            <person name="Rochi L."/>
            <person name="Burguener G."/>
            <person name="Darino M."/>
            <person name="Turjanski A."/>
            <person name="Kreff E."/>
            <person name="Dieguez M.J."/>
            <person name="Sacco F."/>
        </authorList>
    </citation>
    <scope>NUCLEOTIDE SEQUENCE [LARGE SCALE GENOMIC DNA]</scope>
    <source>
        <strain evidence="4 5">RO10H11247</strain>
    </source>
</reference>
<feature type="chain" id="PRO_5005567766" evidence="3">
    <location>
        <begin position="26"/>
        <end position="494"/>
    </location>
</feature>
<keyword evidence="2" id="KW-0812">Transmembrane</keyword>
<feature type="transmembrane region" description="Helical" evidence="2">
    <location>
        <begin position="175"/>
        <end position="192"/>
    </location>
</feature>
<evidence type="ECO:0000313" key="5">
    <source>
        <dbReference type="Proteomes" id="UP000037035"/>
    </source>
</evidence>
<feature type="compositionally biased region" description="Basic residues" evidence="1">
    <location>
        <begin position="49"/>
        <end position="58"/>
    </location>
</feature>
<keyword evidence="3" id="KW-0732">Signal</keyword>
<dbReference type="AlphaFoldDB" id="A0A0L6U7C9"/>
<feature type="signal peptide" evidence="3">
    <location>
        <begin position="1"/>
        <end position="25"/>
    </location>
</feature>
<protein>
    <submittedName>
        <fullName evidence="4">Putative signal peptide protein</fullName>
    </submittedName>
</protein>
<keyword evidence="2" id="KW-0472">Membrane</keyword>
<dbReference type="VEuPathDB" id="FungiDB:VP01_993g5"/>
<evidence type="ECO:0000313" key="4">
    <source>
        <dbReference type="EMBL" id="KNZ43720.1"/>
    </source>
</evidence>
<name>A0A0L6U7C9_9BASI</name>
<keyword evidence="2" id="KW-1133">Transmembrane helix</keyword>
<feature type="region of interest" description="Disordered" evidence="1">
    <location>
        <begin position="47"/>
        <end position="74"/>
    </location>
</feature>
<proteinExistence type="predicted"/>
<feature type="transmembrane region" description="Helical" evidence="2">
    <location>
        <begin position="93"/>
        <end position="109"/>
    </location>
</feature>